<keyword evidence="3" id="KW-0472">Membrane</keyword>
<evidence type="ECO:0000313" key="4">
    <source>
        <dbReference type="EMBL" id="KFX68040.1"/>
    </source>
</evidence>
<feature type="coiled-coil region" evidence="1">
    <location>
        <begin position="206"/>
        <end position="233"/>
    </location>
</feature>
<feature type="transmembrane region" description="Helical" evidence="3">
    <location>
        <begin position="239"/>
        <end position="259"/>
    </location>
</feature>
<evidence type="ECO:0000256" key="2">
    <source>
        <dbReference type="SAM" id="MobiDB-lite"/>
    </source>
</evidence>
<evidence type="ECO:0000313" key="5">
    <source>
        <dbReference type="Proteomes" id="UP000030063"/>
    </source>
</evidence>
<comment type="caution">
    <text evidence="4">The sequence shown here is derived from an EMBL/GenBank/DDBJ whole genome shotgun (WGS) entry which is preliminary data.</text>
</comment>
<organism evidence="4 5">
    <name type="scientific">Pseudomonas taeanensis MS-3</name>
    <dbReference type="NCBI Taxonomy" id="1395571"/>
    <lineage>
        <taxon>Bacteria</taxon>
        <taxon>Pseudomonadati</taxon>
        <taxon>Pseudomonadota</taxon>
        <taxon>Gammaproteobacteria</taxon>
        <taxon>Pseudomonadales</taxon>
        <taxon>Pseudomonadaceae</taxon>
        <taxon>Pseudomonas</taxon>
    </lineage>
</organism>
<accession>A0A0A1YE77</accession>
<keyword evidence="3" id="KW-0812">Transmembrane</keyword>
<proteinExistence type="predicted"/>
<name>A0A0A1YE77_9PSED</name>
<dbReference type="EMBL" id="AWSQ01000009">
    <property type="protein sequence ID" value="KFX68040.1"/>
    <property type="molecule type" value="Genomic_DNA"/>
</dbReference>
<dbReference type="STRING" id="1395571.TMS3_0122855"/>
<dbReference type="Proteomes" id="UP000030063">
    <property type="component" value="Unassembled WGS sequence"/>
</dbReference>
<evidence type="ECO:0000256" key="1">
    <source>
        <dbReference type="SAM" id="Coils"/>
    </source>
</evidence>
<gene>
    <name evidence="4" type="ORF">TMS3_0122855</name>
</gene>
<keyword evidence="5" id="KW-1185">Reference proteome</keyword>
<dbReference type="AlphaFoldDB" id="A0A0A1YE77"/>
<evidence type="ECO:0000256" key="3">
    <source>
        <dbReference type="SAM" id="Phobius"/>
    </source>
</evidence>
<keyword evidence="3" id="KW-1133">Transmembrane helix</keyword>
<dbReference type="RefSeq" id="WP_025167508.1">
    <property type="nucleotide sequence ID" value="NZ_AWSQ01000009.1"/>
</dbReference>
<reference evidence="4 5" key="1">
    <citation type="journal article" date="2014" name="Genome Announc.">
        <title>Draft Genome Sequence of Petroleum Oil-Degrading Marine Bacterium Pseudomonas taeanensis Strain MS-3, Isolated from a Crude Oil-Contaminated Seashore.</title>
        <authorList>
            <person name="Lee S.Y."/>
            <person name="Kim S.H."/>
            <person name="Lee D.G."/>
            <person name="Shin S."/>
            <person name="Yun S.H."/>
            <person name="Choi C.W."/>
            <person name="Chung Y.H."/>
            <person name="Choi J.S."/>
            <person name="Kahng H.Y."/>
            <person name="Kim S.I."/>
        </authorList>
    </citation>
    <scope>NUCLEOTIDE SEQUENCE [LARGE SCALE GENOMIC DNA]</scope>
    <source>
        <strain evidence="4 5">MS-3</strain>
    </source>
</reference>
<dbReference type="eggNOG" id="ENOG5033CBN">
    <property type="taxonomic scope" value="Bacteria"/>
</dbReference>
<protein>
    <submittedName>
        <fullName evidence="4">Uncharacterized protein</fullName>
    </submittedName>
</protein>
<dbReference type="OrthoDB" id="7009097at2"/>
<feature type="region of interest" description="Disordered" evidence="2">
    <location>
        <begin position="1"/>
        <end position="20"/>
    </location>
</feature>
<keyword evidence="1" id="KW-0175">Coiled coil</keyword>
<sequence>MTDTDTPQADNAVPTAVEKSHPWAALDPESFRLLRLAPLPTDRHTGARPLRFVQLGQVERHSKEQSLLRLTLQLPEQRTHKQHNVLEVWIDRRHKEARFGPEKGLHIEPGNRGLGRFLLAQGIDWAKQHCPDYQVEGAALPAKDALSEDLRVRRDHCLEAQGFVVEYLDPLLLKARYSAARVSDLLNDWSAEKVQVIDLLNAAAMLQQADQNLHEQDVSIRKLEERIARFRREDGSLRFTISCLIAFCLFQTGLLIWMATR</sequence>